<feature type="region of interest" description="Disordered" evidence="1">
    <location>
        <begin position="118"/>
        <end position="150"/>
    </location>
</feature>
<gene>
    <name evidence="3" type="ORF">CDEST_06054</name>
</gene>
<evidence type="ECO:0000313" key="3">
    <source>
        <dbReference type="EMBL" id="WQF81040.1"/>
    </source>
</evidence>
<dbReference type="EMBL" id="CP137308">
    <property type="protein sequence ID" value="WQF81040.1"/>
    <property type="molecule type" value="Genomic_DNA"/>
</dbReference>
<evidence type="ECO:0000313" key="4">
    <source>
        <dbReference type="Proteomes" id="UP001322277"/>
    </source>
</evidence>
<keyword evidence="4" id="KW-1185">Reference proteome</keyword>
<dbReference type="AlphaFoldDB" id="A0AAX4ICD3"/>
<dbReference type="KEGG" id="cdet:87942557"/>
<dbReference type="RefSeq" id="XP_062778264.1">
    <property type="nucleotide sequence ID" value="XM_062922213.1"/>
</dbReference>
<evidence type="ECO:0000256" key="1">
    <source>
        <dbReference type="SAM" id="MobiDB-lite"/>
    </source>
</evidence>
<keyword evidence="2" id="KW-0812">Transmembrane</keyword>
<organism evidence="3 4">
    <name type="scientific">Colletotrichum destructivum</name>
    <dbReference type="NCBI Taxonomy" id="34406"/>
    <lineage>
        <taxon>Eukaryota</taxon>
        <taxon>Fungi</taxon>
        <taxon>Dikarya</taxon>
        <taxon>Ascomycota</taxon>
        <taxon>Pezizomycotina</taxon>
        <taxon>Sordariomycetes</taxon>
        <taxon>Hypocreomycetidae</taxon>
        <taxon>Glomerellales</taxon>
        <taxon>Glomerellaceae</taxon>
        <taxon>Colletotrichum</taxon>
        <taxon>Colletotrichum destructivum species complex</taxon>
    </lineage>
</organism>
<feature type="transmembrane region" description="Helical" evidence="2">
    <location>
        <begin position="15"/>
        <end position="37"/>
    </location>
</feature>
<dbReference type="GeneID" id="87942557"/>
<proteinExistence type="predicted"/>
<keyword evidence="2" id="KW-1133">Transmembrane helix</keyword>
<name>A0AAX4ICD3_9PEZI</name>
<protein>
    <submittedName>
        <fullName evidence="3">Uncharacterized protein</fullName>
    </submittedName>
</protein>
<feature type="compositionally biased region" description="Low complexity" evidence="1">
    <location>
        <begin position="121"/>
        <end position="133"/>
    </location>
</feature>
<keyword evidence="2" id="KW-0472">Membrane</keyword>
<reference evidence="4" key="1">
    <citation type="journal article" date="2023" name="bioRxiv">
        <title>Complete genome of the Medicago anthracnose fungus, Colletotrichum destructivum, reveals a mini-chromosome-like region within a core chromosome.</title>
        <authorList>
            <person name="Lapalu N."/>
            <person name="Simon A."/>
            <person name="Lu A."/>
            <person name="Plaumann P.-L."/>
            <person name="Amselem J."/>
            <person name="Pigne S."/>
            <person name="Auger A."/>
            <person name="Koch C."/>
            <person name="Dallery J.-F."/>
            <person name="O'Connell R.J."/>
        </authorList>
    </citation>
    <scope>NUCLEOTIDE SEQUENCE [LARGE SCALE GENOMIC DNA]</scope>
    <source>
        <strain evidence="4">CBS 520.97</strain>
    </source>
</reference>
<accession>A0AAX4ICD3</accession>
<evidence type="ECO:0000256" key="2">
    <source>
        <dbReference type="SAM" id="Phobius"/>
    </source>
</evidence>
<sequence>MDNIELETLGLNSHLLPSFGVCVVFACILAFVTSWPYCQLLFDVLKLVKLDPAQSRLLGPRAGPPISLPFYENTNRLREACGSAGKVIWTRLQHWHFAFLLGADPRHFAPITSCSILRGNPTQSPTSLPSQSRPDGRTDQRPPALRRPDGPGIHMIAFPFSLSLSLSLSLRVPTWWGGGGSHRLRPRVPRTRDNIRVLQSGGKDRN</sequence>
<dbReference type="Proteomes" id="UP001322277">
    <property type="component" value="Chromosome 4"/>
</dbReference>